<evidence type="ECO:0000256" key="2">
    <source>
        <dbReference type="ARBA" id="ARBA00023125"/>
    </source>
</evidence>
<evidence type="ECO:0000256" key="4">
    <source>
        <dbReference type="SAM" id="MobiDB-lite"/>
    </source>
</evidence>
<evidence type="ECO:0000256" key="1">
    <source>
        <dbReference type="ARBA" id="ARBA00023015"/>
    </source>
</evidence>
<name>A0A5C4R1Z6_9RHOB</name>
<evidence type="ECO:0000259" key="5">
    <source>
        <dbReference type="PROSITE" id="PS50949"/>
    </source>
</evidence>
<keyword evidence="2" id="KW-0238">DNA-binding</keyword>
<dbReference type="GO" id="GO:0003677">
    <property type="term" value="F:DNA binding"/>
    <property type="evidence" value="ECO:0007669"/>
    <property type="project" value="UniProtKB-KW"/>
</dbReference>
<dbReference type="SUPFAM" id="SSF46785">
    <property type="entry name" value="Winged helix' DNA-binding domain"/>
    <property type="match status" value="1"/>
</dbReference>
<keyword evidence="7" id="KW-1185">Reference proteome</keyword>
<dbReference type="Proteomes" id="UP000304880">
    <property type="component" value="Unassembled WGS sequence"/>
</dbReference>
<keyword evidence="3" id="KW-0804">Transcription</keyword>
<accession>A0A5C4R1Z6</accession>
<gene>
    <name evidence="6" type="ORF">FHD67_17250</name>
</gene>
<dbReference type="InterPro" id="IPR036390">
    <property type="entry name" value="WH_DNA-bd_sf"/>
</dbReference>
<feature type="domain" description="HTH gntR-type" evidence="5">
    <location>
        <begin position="18"/>
        <end position="85"/>
    </location>
</feature>
<comment type="caution">
    <text evidence="6">The sequence shown here is derived from an EMBL/GenBank/DDBJ whole genome shotgun (WGS) entry which is preliminary data.</text>
</comment>
<organism evidence="6 7">
    <name type="scientific">Paracoccus haeundaensis</name>
    <dbReference type="NCBI Taxonomy" id="225362"/>
    <lineage>
        <taxon>Bacteria</taxon>
        <taxon>Pseudomonadati</taxon>
        <taxon>Pseudomonadota</taxon>
        <taxon>Alphaproteobacteria</taxon>
        <taxon>Rhodobacterales</taxon>
        <taxon>Paracoccaceae</taxon>
        <taxon>Paracoccus</taxon>
    </lineage>
</organism>
<feature type="region of interest" description="Disordered" evidence="4">
    <location>
        <begin position="230"/>
        <end position="267"/>
    </location>
</feature>
<dbReference type="RefSeq" id="WP_139599453.1">
    <property type="nucleotide sequence ID" value="NZ_VDDC01000041.1"/>
</dbReference>
<dbReference type="InterPro" id="IPR036388">
    <property type="entry name" value="WH-like_DNA-bd_sf"/>
</dbReference>
<dbReference type="Gene3D" id="1.10.10.10">
    <property type="entry name" value="Winged helix-like DNA-binding domain superfamily/Winged helix DNA-binding domain"/>
    <property type="match status" value="1"/>
</dbReference>
<dbReference type="Pfam" id="PF00392">
    <property type="entry name" value="GntR"/>
    <property type="match status" value="1"/>
</dbReference>
<dbReference type="SMART" id="SM00345">
    <property type="entry name" value="HTH_GNTR"/>
    <property type="match status" value="1"/>
</dbReference>
<proteinExistence type="predicted"/>
<dbReference type="PANTHER" id="PTHR43537">
    <property type="entry name" value="TRANSCRIPTIONAL REGULATOR, GNTR FAMILY"/>
    <property type="match status" value="1"/>
</dbReference>
<evidence type="ECO:0000313" key="7">
    <source>
        <dbReference type="Proteomes" id="UP000304880"/>
    </source>
</evidence>
<sequence length="267" mass="28753">MYDKQSPFAVTSKLGRRDSLSDSAHARLRAAIIDCELPPGAVVSEAELSTRFAFGLAAVRAALSKLTEAGWIAPDGRRGSKVLAMSAAHLADLATSRHLLEPALLHHAPPTSLGEELRLRAAVYQSENLHSPAQARPGLLHQERTLLMLVAQSVAAPRLRGWLIDTWDLCLRADRNLDREFGIGRGPLPLADLACALADADAPGAAVVLTQMRHEFELRTVRALSRSAAPLSHALGMQKPSRRENASSPTPRPSPSYRPRSAKGDPA</sequence>
<dbReference type="GO" id="GO:0003700">
    <property type="term" value="F:DNA-binding transcription factor activity"/>
    <property type="evidence" value="ECO:0007669"/>
    <property type="project" value="InterPro"/>
</dbReference>
<protein>
    <submittedName>
        <fullName evidence="6">GntR family transcriptional regulator</fullName>
    </submittedName>
</protein>
<dbReference type="InterPro" id="IPR000524">
    <property type="entry name" value="Tscrpt_reg_HTH_GntR"/>
</dbReference>
<dbReference type="PANTHER" id="PTHR43537:SF5">
    <property type="entry name" value="UXU OPERON TRANSCRIPTIONAL REGULATOR"/>
    <property type="match status" value="1"/>
</dbReference>
<evidence type="ECO:0000313" key="6">
    <source>
        <dbReference type="EMBL" id="TNH37992.1"/>
    </source>
</evidence>
<dbReference type="AlphaFoldDB" id="A0A5C4R1Z6"/>
<reference evidence="6 7" key="1">
    <citation type="submission" date="2019-06" db="EMBL/GenBank/DDBJ databases">
        <authorList>
            <person name="Li J."/>
        </authorList>
    </citation>
    <scope>NUCLEOTIDE SEQUENCE [LARGE SCALE GENOMIC DNA]</scope>
    <source>
        <strain evidence="6 7">CGMCC 1.8012</strain>
    </source>
</reference>
<dbReference type="PROSITE" id="PS50949">
    <property type="entry name" value="HTH_GNTR"/>
    <property type="match status" value="1"/>
</dbReference>
<evidence type="ECO:0000256" key="3">
    <source>
        <dbReference type="ARBA" id="ARBA00023163"/>
    </source>
</evidence>
<keyword evidence="1" id="KW-0805">Transcription regulation</keyword>
<dbReference type="EMBL" id="VDDC01000041">
    <property type="protein sequence ID" value="TNH37992.1"/>
    <property type="molecule type" value="Genomic_DNA"/>
</dbReference>